<dbReference type="EMBL" id="LK023325">
    <property type="protein sequence ID" value="CDS08573.1"/>
    <property type="molecule type" value="Genomic_DNA"/>
</dbReference>
<organism evidence="1">
    <name type="scientific">Lichtheimia ramosa</name>
    <dbReference type="NCBI Taxonomy" id="688394"/>
    <lineage>
        <taxon>Eukaryota</taxon>
        <taxon>Fungi</taxon>
        <taxon>Fungi incertae sedis</taxon>
        <taxon>Mucoromycota</taxon>
        <taxon>Mucoromycotina</taxon>
        <taxon>Mucoromycetes</taxon>
        <taxon>Mucorales</taxon>
        <taxon>Lichtheimiaceae</taxon>
        <taxon>Lichtheimia</taxon>
    </lineage>
</organism>
<name>A0A077WN80_9FUNG</name>
<evidence type="ECO:0000313" key="1">
    <source>
        <dbReference type="EMBL" id="CDS08573.1"/>
    </source>
</evidence>
<gene>
    <name evidence="1" type="ORF">LRAMOSA09934</name>
</gene>
<dbReference type="AlphaFoldDB" id="A0A077WN80"/>
<accession>A0A077WN80</accession>
<dbReference type="Gene3D" id="3.80.10.10">
    <property type="entry name" value="Ribonuclease Inhibitor"/>
    <property type="match status" value="1"/>
</dbReference>
<dbReference type="InterPro" id="IPR032675">
    <property type="entry name" value="LRR_dom_sf"/>
</dbReference>
<evidence type="ECO:0008006" key="2">
    <source>
        <dbReference type="Google" id="ProtNLM"/>
    </source>
</evidence>
<dbReference type="SUPFAM" id="SSF52047">
    <property type="entry name" value="RNI-like"/>
    <property type="match status" value="1"/>
</dbReference>
<proteinExistence type="predicted"/>
<protein>
    <recommendedName>
        <fullName evidence="2">F-box domain-containing protein</fullName>
    </recommendedName>
</protein>
<dbReference type="OrthoDB" id="2295380at2759"/>
<sequence length="553" mass="64326">MSTPTPTFPDHLHGSNKRIDFLSELPLGVVMYNLVPRILGEHPTPFLFDIPNNYLDVCRTWCQRILMASGSMRFSIRSTFLISKCQELLDAAGPYVKRLDIAPISGISINQLADTVKFFSVSELTITITGSQRAYHHFFSTLPNLTYLKITYNKQAYEPFQVYDILDQCTKLTRLDLSLGANTTMAIRSDNQQPMYHNLVHLQVIRKERCSNDMFIPLLRHLPNLRILLLSYPPSETAIHAIHQHCPELQQLILSDRHARAVTDIVQQQKQRGLRVLRIQHESFGGDYIAKLITQYHSTLESIVLYSAIPVPFNIDRDRDTFELKQLRSFQFQTYGSPDYVPFIDWVIDHAPNLESAKLLLPRTQHIPYLRTLMHRPLRRIELTSEYRFYQPDLSLQPNHSQYLQHHIQLGNKSHLKEIKCCIRSDIPDDSWMNLIPRLNHLRSLVLDFQYSIRNVDNLNTFMTELSCGCAALETITMISRLFDSDAWIHPLTLHRSLRKLVIQSSKLSDDMLIALEDFHYLDGLHLKLKKLDWNSIARTRRRVPHLKCTQLR</sequence>
<reference evidence="1" key="1">
    <citation type="journal article" date="2014" name="Genome Announc.">
        <title>De novo whole-genome sequence and genome annotation of Lichtheimia ramosa.</title>
        <authorList>
            <person name="Linde J."/>
            <person name="Schwartze V."/>
            <person name="Binder U."/>
            <person name="Lass-Florl C."/>
            <person name="Voigt K."/>
            <person name="Horn F."/>
        </authorList>
    </citation>
    <scope>NUCLEOTIDE SEQUENCE</scope>
    <source>
        <strain evidence="1">JMRC FSU:6197</strain>
    </source>
</reference>